<evidence type="ECO:0000256" key="1">
    <source>
        <dbReference type="SAM" id="Phobius"/>
    </source>
</evidence>
<feature type="transmembrane region" description="Helical" evidence="1">
    <location>
        <begin position="29"/>
        <end position="47"/>
    </location>
</feature>
<comment type="caution">
    <text evidence="2">The sequence shown here is derived from an EMBL/GenBank/DDBJ whole genome shotgun (WGS) entry which is preliminary data.</text>
</comment>
<keyword evidence="1" id="KW-0472">Membrane</keyword>
<keyword evidence="1" id="KW-1133">Transmembrane helix</keyword>
<feature type="transmembrane region" description="Helical" evidence="1">
    <location>
        <begin position="53"/>
        <end position="73"/>
    </location>
</feature>
<proteinExistence type="predicted"/>
<evidence type="ECO:0000313" key="2">
    <source>
        <dbReference type="EMBL" id="MPM21113.1"/>
    </source>
</evidence>
<accession>A0A644Y3L2</accession>
<gene>
    <name evidence="2" type="ORF">SDC9_67556</name>
</gene>
<dbReference type="AlphaFoldDB" id="A0A644Y3L2"/>
<reference evidence="2" key="1">
    <citation type="submission" date="2019-08" db="EMBL/GenBank/DDBJ databases">
        <authorList>
            <person name="Kucharzyk K."/>
            <person name="Murdoch R.W."/>
            <person name="Higgins S."/>
            <person name="Loffler F."/>
        </authorList>
    </citation>
    <scope>NUCLEOTIDE SEQUENCE</scope>
</reference>
<keyword evidence="1" id="KW-0812">Transmembrane</keyword>
<organism evidence="2">
    <name type="scientific">bioreactor metagenome</name>
    <dbReference type="NCBI Taxonomy" id="1076179"/>
    <lineage>
        <taxon>unclassified sequences</taxon>
        <taxon>metagenomes</taxon>
        <taxon>ecological metagenomes</taxon>
    </lineage>
</organism>
<protein>
    <recommendedName>
        <fullName evidence="3">Zn-finger containing protein</fullName>
    </recommendedName>
</protein>
<evidence type="ECO:0008006" key="3">
    <source>
        <dbReference type="Google" id="ProtNLM"/>
    </source>
</evidence>
<dbReference type="EMBL" id="VSSQ01003523">
    <property type="protein sequence ID" value="MPM21113.1"/>
    <property type="molecule type" value="Genomic_DNA"/>
</dbReference>
<sequence>MKKSLRERFQENVGTFMYGRNGMDQLSQFLLYLSLFFLIVSTILFSVLSRNTISATILQYTAIVLLVLSYSRAFSRNIVKRRNENLQYLKIVYSISNWFRSKRHRLEMLKNYKFFTCPDCKTTLRVPRGKGRINLTCPRCHAKFEGKS</sequence>
<name>A0A644Y3L2_9ZZZZ</name>